<evidence type="ECO:0000313" key="3">
    <source>
        <dbReference type="Proteomes" id="UP000245683"/>
    </source>
</evidence>
<accession>A0A317K366</accession>
<proteinExistence type="predicted"/>
<dbReference type="EMBL" id="QGSV01000205">
    <property type="protein sequence ID" value="PWU47038.1"/>
    <property type="molecule type" value="Genomic_DNA"/>
</dbReference>
<protein>
    <submittedName>
        <fullName evidence="2">Uncharacterized protein</fullName>
    </submittedName>
</protein>
<evidence type="ECO:0000256" key="1">
    <source>
        <dbReference type="SAM" id="Phobius"/>
    </source>
</evidence>
<feature type="transmembrane region" description="Helical" evidence="1">
    <location>
        <begin position="31"/>
        <end position="53"/>
    </location>
</feature>
<name>A0A317K366_9ACTN</name>
<comment type="caution">
    <text evidence="2">The sequence shown here is derived from an EMBL/GenBank/DDBJ whole genome shotgun (WGS) entry which is preliminary data.</text>
</comment>
<keyword evidence="1" id="KW-0472">Membrane</keyword>
<keyword evidence="1" id="KW-0812">Transmembrane</keyword>
<evidence type="ECO:0000313" key="2">
    <source>
        <dbReference type="EMBL" id="PWU47038.1"/>
    </source>
</evidence>
<organism evidence="2 3">
    <name type="scientific">Micromonospora globispora</name>
    <dbReference type="NCBI Taxonomy" id="1450148"/>
    <lineage>
        <taxon>Bacteria</taxon>
        <taxon>Bacillati</taxon>
        <taxon>Actinomycetota</taxon>
        <taxon>Actinomycetes</taxon>
        <taxon>Micromonosporales</taxon>
        <taxon>Micromonosporaceae</taxon>
        <taxon>Micromonospora</taxon>
    </lineage>
</organism>
<sequence>MVTTWENATKSQAYLGGGIVSRWQMLRFAMVRLICQPWRLAVVAGVVVYATWLDEQIPEHGLGRFVLQLLLEVPAMILAGAFMLLPPVQADSTEQNANLEHGGEAADRSSGE</sequence>
<feature type="transmembrane region" description="Helical" evidence="1">
    <location>
        <begin position="65"/>
        <end position="85"/>
    </location>
</feature>
<keyword evidence="3" id="KW-1185">Reference proteome</keyword>
<reference evidence="3" key="1">
    <citation type="submission" date="2018-05" db="EMBL/GenBank/DDBJ databases">
        <title>Micromonospora globispora sp. nov. and Micromonospora rugosa sp. nov., isolated from marine sediment.</title>
        <authorList>
            <person name="Carro L."/>
            <person name="Aysel V."/>
            <person name="Cetin D."/>
            <person name="Igual J.M."/>
            <person name="Klenk H.-P."/>
            <person name="Trujillo M.E."/>
            <person name="Sahin N."/>
        </authorList>
    </citation>
    <scope>NUCLEOTIDE SEQUENCE [LARGE SCALE GENOMIC DNA]</scope>
    <source>
        <strain evidence="3">S2904</strain>
    </source>
</reference>
<gene>
    <name evidence="2" type="ORF">DLJ46_16010</name>
</gene>
<dbReference type="Proteomes" id="UP000245683">
    <property type="component" value="Unassembled WGS sequence"/>
</dbReference>
<dbReference type="AlphaFoldDB" id="A0A317K366"/>
<keyword evidence="1" id="KW-1133">Transmembrane helix</keyword>